<dbReference type="InParanoid" id="A0A316YZZ3"/>
<dbReference type="Proteomes" id="UP000245768">
    <property type="component" value="Unassembled WGS sequence"/>
</dbReference>
<proteinExistence type="predicted"/>
<reference evidence="1 2" key="1">
    <citation type="journal article" date="2018" name="Mol. Biol. Evol.">
        <title>Broad Genomic Sampling Reveals a Smut Pathogenic Ancestry of the Fungal Clade Ustilaginomycotina.</title>
        <authorList>
            <person name="Kijpornyongpan T."/>
            <person name="Mondo S.J."/>
            <person name="Barry K."/>
            <person name="Sandor L."/>
            <person name="Lee J."/>
            <person name="Lipzen A."/>
            <person name="Pangilinan J."/>
            <person name="LaButti K."/>
            <person name="Hainaut M."/>
            <person name="Henrissat B."/>
            <person name="Grigoriev I.V."/>
            <person name="Spatafora J.W."/>
            <person name="Aime M.C."/>
        </authorList>
    </citation>
    <scope>NUCLEOTIDE SEQUENCE [LARGE SCALE GENOMIC DNA]</scope>
    <source>
        <strain evidence="1 2">MCA 4198</strain>
    </source>
</reference>
<evidence type="ECO:0000313" key="1">
    <source>
        <dbReference type="EMBL" id="PWN94238.1"/>
    </source>
</evidence>
<evidence type="ECO:0000313" key="2">
    <source>
        <dbReference type="Proteomes" id="UP000245768"/>
    </source>
</evidence>
<dbReference type="EMBL" id="KZ819634">
    <property type="protein sequence ID" value="PWN94238.1"/>
    <property type="molecule type" value="Genomic_DNA"/>
</dbReference>
<dbReference type="RefSeq" id="XP_025381436.1">
    <property type="nucleotide sequence ID" value="XM_025525487.1"/>
</dbReference>
<gene>
    <name evidence="1" type="ORF">FA10DRAFT_43875</name>
</gene>
<protein>
    <submittedName>
        <fullName evidence="1">Uncharacterized protein</fullName>
    </submittedName>
</protein>
<dbReference type="GeneID" id="37047403"/>
<accession>A0A316YZZ3</accession>
<dbReference type="AlphaFoldDB" id="A0A316YZZ3"/>
<keyword evidence="2" id="KW-1185">Reference proteome</keyword>
<sequence>MVNTIDAGHYVRLNVLHISQSQSLPESFGRTARRKEKLADCKAKVAWRVVSAFGSERWQCLFSSGSRTKKKRARKKKLSINLAHKRAPALLVMWAAIRCSLRTCAFLATAGERTNCFGWQGFDIASNRARQGSS</sequence>
<name>A0A316YZZ3_9BASI</name>
<organism evidence="1 2">
    <name type="scientific">Acaromyces ingoldii</name>
    <dbReference type="NCBI Taxonomy" id="215250"/>
    <lineage>
        <taxon>Eukaryota</taxon>
        <taxon>Fungi</taxon>
        <taxon>Dikarya</taxon>
        <taxon>Basidiomycota</taxon>
        <taxon>Ustilaginomycotina</taxon>
        <taxon>Exobasidiomycetes</taxon>
        <taxon>Exobasidiales</taxon>
        <taxon>Cryptobasidiaceae</taxon>
        <taxon>Acaromyces</taxon>
    </lineage>
</organism>